<dbReference type="InterPro" id="IPR052336">
    <property type="entry name" value="MlaD_Phospholipid_Transporter"/>
</dbReference>
<name>A0A1U7CPX8_9BACT</name>
<dbReference type="Pfam" id="PF00691">
    <property type="entry name" value="OmpA"/>
    <property type="match status" value="1"/>
</dbReference>
<feature type="domain" description="OmpA-like" evidence="2">
    <location>
        <begin position="244"/>
        <end position="370"/>
    </location>
</feature>
<dbReference type="OrthoDB" id="9769132at2"/>
<evidence type="ECO:0000256" key="1">
    <source>
        <dbReference type="PROSITE-ProRule" id="PRU00473"/>
    </source>
</evidence>
<dbReference type="PANTHER" id="PTHR33371:SF4">
    <property type="entry name" value="INTERMEMBRANE PHOSPHOLIPID TRANSPORT SYSTEM BINDING PROTEIN MLAD"/>
    <property type="match status" value="1"/>
</dbReference>
<dbReference type="STRING" id="1387353.BSF38_02453"/>
<dbReference type="PANTHER" id="PTHR33371">
    <property type="entry name" value="INTERMEMBRANE PHOSPHOLIPID TRANSPORT SYSTEM BINDING PROTEIN MLAD-RELATED"/>
    <property type="match status" value="1"/>
</dbReference>
<dbReference type="AlphaFoldDB" id="A0A1U7CPX8"/>
<organism evidence="3 4">
    <name type="scientific">Paludisphaera borealis</name>
    <dbReference type="NCBI Taxonomy" id="1387353"/>
    <lineage>
        <taxon>Bacteria</taxon>
        <taxon>Pseudomonadati</taxon>
        <taxon>Planctomycetota</taxon>
        <taxon>Planctomycetia</taxon>
        <taxon>Isosphaerales</taxon>
        <taxon>Isosphaeraceae</taxon>
        <taxon>Paludisphaera</taxon>
    </lineage>
</organism>
<dbReference type="InterPro" id="IPR036737">
    <property type="entry name" value="OmpA-like_sf"/>
</dbReference>
<reference evidence="4" key="1">
    <citation type="submission" date="2016-12" db="EMBL/GenBank/DDBJ databases">
        <title>Comparative genomics of four Isosphaeraceae planctomycetes: a common pool of plasmids and glycoside hydrolase genes.</title>
        <authorList>
            <person name="Ivanova A."/>
        </authorList>
    </citation>
    <scope>NUCLEOTIDE SEQUENCE [LARGE SCALE GENOMIC DNA]</scope>
    <source>
        <strain evidence="4">PX4</strain>
    </source>
</reference>
<keyword evidence="1" id="KW-0472">Membrane</keyword>
<keyword evidence="4" id="KW-1185">Reference proteome</keyword>
<protein>
    <recommendedName>
        <fullName evidence="2">OmpA-like domain-containing protein</fullName>
    </recommendedName>
</protein>
<dbReference type="InterPro" id="IPR006665">
    <property type="entry name" value="OmpA-like"/>
</dbReference>
<sequence>MMRAMGRWRVLANAGFAALVLALGAFGLFQVANRRWQVQPTFHVRAQFPTVSGVEAGHRVRYQGVDAGVVESVVPPGKPGEPVELVLRVDERLHHLVRADTTARIIAEGMIGARVVDLKPGEADASPVAEGGLIRSEPPVDLADLIHQAGASLREIDRTAKAAQEGLEQVAAIAGQVRGGKGSLGRLIHDDSVYDNLVALTKRGDKTVAAMEDNLMALKQTWPLSRYFDARAYLERDHVLYHPGSQRICRTLRAEELFESGRALLTPTGKTRLDEVARWFKKTSQTRSEVVIAAFTDPEVDADMAEALTQEQAEAVSKYLVDHHGINSAGWFKKRKVAAVGFGGHSPRLAEDGSEPLPSRRVDIILFTPQI</sequence>
<dbReference type="EMBL" id="CP019082">
    <property type="protein sequence ID" value="APW60956.1"/>
    <property type="molecule type" value="Genomic_DNA"/>
</dbReference>
<dbReference type="KEGG" id="pbor:BSF38_02453"/>
<evidence type="ECO:0000313" key="4">
    <source>
        <dbReference type="Proteomes" id="UP000186309"/>
    </source>
</evidence>
<dbReference type="InterPro" id="IPR003399">
    <property type="entry name" value="Mce/MlaD"/>
</dbReference>
<dbReference type="Pfam" id="PF02470">
    <property type="entry name" value="MlaD"/>
    <property type="match status" value="1"/>
</dbReference>
<dbReference type="Proteomes" id="UP000186309">
    <property type="component" value="Chromosome"/>
</dbReference>
<evidence type="ECO:0000313" key="3">
    <source>
        <dbReference type="EMBL" id="APW60956.1"/>
    </source>
</evidence>
<dbReference type="RefSeq" id="WP_076345953.1">
    <property type="nucleotide sequence ID" value="NZ_CP019082.1"/>
</dbReference>
<accession>A0A1U7CPX8</accession>
<dbReference type="GO" id="GO:0016020">
    <property type="term" value="C:membrane"/>
    <property type="evidence" value="ECO:0007669"/>
    <property type="project" value="UniProtKB-UniRule"/>
</dbReference>
<evidence type="ECO:0000259" key="2">
    <source>
        <dbReference type="PROSITE" id="PS51123"/>
    </source>
</evidence>
<gene>
    <name evidence="3" type="ORF">BSF38_02453</name>
</gene>
<dbReference type="SUPFAM" id="SSF103088">
    <property type="entry name" value="OmpA-like"/>
    <property type="match status" value="1"/>
</dbReference>
<dbReference type="PROSITE" id="PS51123">
    <property type="entry name" value="OMPA_2"/>
    <property type="match status" value="1"/>
</dbReference>
<dbReference type="Gene3D" id="3.30.1330.60">
    <property type="entry name" value="OmpA-like domain"/>
    <property type="match status" value="1"/>
</dbReference>
<proteinExistence type="predicted"/>